<keyword evidence="4 6" id="KW-0408">Iron</keyword>
<dbReference type="Pfam" id="PF08497">
    <property type="entry name" value="Radical_SAM_N"/>
    <property type="match status" value="1"/>
</dbReference>
<keyword evidence="3 6" id="KW-0479">Metal-binding</keyword>
<reference evidence="8 9" key="1">
    <citation type="submission" date="2010-11" db="EMBL/GenBank/DDBJ databases">
        <title>The complete genome of Thermotoga thermarum DSM 5069.</title>
        <authorList>
            <consortium name="US DOE Joint Genome Institute (JGI-PGF)"/>
            <person name="Lucas S."/>
            <person name="Copeland A."/>
            <person name="Lapidus A."/>
            <person name="Bruce D."/>
            <person name="Goodwin L."/>
            <person name="Pitluck S."/>
            <person name="Kyrpides N."/>
            <person name="Mavromatis K."/>
            <person name="Ivanova N."/>
            <person name="Zeytun A."/>
            <person name="Brettin T."/>
            <person name="Detter J.C."/>
            <person name="Tapia R."/>
            <person name="Han C."/>
            <person name="Land M."/>
            <person name="Hauser L."/>
            <person name="Markowitz V."/>
            <person name="Cheng J.-F."/>
            <person name="Hugenholtz P."/>
            <person name="Woyke T."/>
            <person name="Wu D."/>
            <person name="Spring S."/>
            <person name="Schroeder M."/>
            <person name="Brambilla E."/>
            <person name="Klenk H.-P."/>
            <person name="Eisen J.A."/>
        </authorList>
    </citation>
    <scope>NUCLEOTIDE SEQUENCE [LARGE SCALE GENOMIC DNA]</scope>
    <source>
        <strain evidence="8 9">DSM 5069</strain>
    </source>
</reference>
<dbReference type="NCBIfam" id="TIGR03904">
    <property type="entry name" value="SAM_YgiQ"/>
    <property type="match status" value="1"/>
</dbReference>
<dbReference type="PANTHER" id="PTHR32331">
    <property type="entry name" value="UPF0313 PROTEIN YGIQ"/>
    <property type="match status" value="1"/>
</dbReference>
<dbReference type="STRING" id="688269.Theth_1309"/>
<feature type="binding site" evidence="6">
    <location>
        <position position="310"/>
    </location>
    <ligand>
        <name>[4Fe-4S] cluster</name>
        <dbReference type="ChEBI" id="CHEBI:49883"/>
        <note>4Fe-4S-S-AdoMet</note>
    </ligand>
</feature>
<dbReference type="InterPro" id="IPR023404">
    <property type="entry name" value="rSAM_horseshoe"/>
</dbReference>
<dbReference type="PANTHER" id="PTHR32331:SF0">
    <property type="entry name" value="UPF0313 PROTEIN YGIQ"/>
    <property type="match status" value="1"/>
</dbReference>
<gene>
    <name evidence="8" type="ORF">Theth_1309</name>
</gene>
<evidence type="ECO:0000259" key="7">
    <source>
        <dbReference type="PROSITE" id="PS51918"/>
    </source>
</evidence>
<dbReference type="AlphaFoldDB" id="F7YTT3"/>
<dbReference type="InterPro" id="IPR058240">
    <property type="entry name" value="rSAM_sf"/>
</dbReference>
<dbReference type="InterPro" id="IPR022946">
    <property type="entry name" value="UPF0313"/>
</dbReference>
<evidence type="ECO:0000313" key="8">
    <source>
        <dbReference type="EMBL" id="AEH51378.1"/>
    </source>
</evidence>
<dbReference type="KEGG" id="tta:Theth_1309"/>
<feature type="binding site" evidence="6">
    <location>
        <position position="303"/>
    </location>
    <ligand>
        <name>[4Fe-4S] cluster</name>
        <dbReference type="ChEBI" id="CHEBI:49883"/>
        <note>4Fe-4S-S-AdoMet</note>
    </ligand>
</feature>
<dbReference type="SFLD" id="SFLDG01069">
    <property type="entry name" value="UPF0313"/>
    <property type="match status" value="1"/>
</dbReference>
<dbReference type="EMBL" id="CP002351">
    <property type="protein sequence ID" value="AEH51378.1"/>
    <property type="molecule type" value="Genomic_DNA"/>
</dbReference>
<dbReference type="InterPro" id="IPR007197">
    <property type="entry name" value="rSAM"/>
</dbReference>
<evidence type="ECO:0000256" key="5">
    <source>
        <dbReference type="ARBA" id="ARBA00023014"/>
    </source>
</evidence>
<protein>
    <submittedName>
        <fullName evidence="8">Radical SAM domain protein</fullName>
    </submittedName>
</protein>
<dbReference type="Pfam" id="PF04055">
    <property type="entry name" value="Radical_SAM"/>
    <property type="match status" value="1"/>
</dbReference>
<feature type="domain" description="Radical SAM core" evidence="7">
    <location>
        <begin position="285"/>
        <end position="560"/>
    </location>
</feature>
<dbReference type="HAMAP" id="MF_01251">
    <property type="entry name" value="UPF0313"/>
    <property type="match status" value="1"/>
</dbReference>
<comment type="similarity">
    <text evidence="6">Belongs to the UPF0313 family.</text>
</comment>
<evidence type="ECO:0000313" key="9">
    <source>
        <dbReference type="Proteomes" id="UP000006804"/>
    </source>
</evidence>
<dbReference type="SFLD" id="SFLDS00029">
    <property type="entry name" value="Radical_SAM"/>
    <property type="match status" value="1"/>
</dbReference>
<dbReference type="GO" id="GO:0051539">
    <property type="term" value="F:4 iron, 4 sulfur cluster binding"/>
    <property type="evidence" value="ECO:0007669"/>
    <property type="project" value="UniProtKB-KW"/>
</dbReference>
<feature type="binding site" evidence="6">
    <location>
        <position position="307"/>
    </location>
    <ligand>
        <name>[4Fe-4S] cluster</name>
        <dbReference type="ChEBI" id="CHEBI:49883"/>
        <note>4Fe-4S-S-AdoMet</note>
    </ligand>
</feature>
<dbReference type="eggNOG" id="COG1032">
    <property type="taxonomic scope" value="Bacteria"/>
</dbReference>
<evidence type="ECO:0000256" key="1">
    <source>
        <dbReference type="ARBA" id="ARBA00022485"/>
    </source>
</evidence>
<dbReference type="RefSeq" id="WP_013932595.1">
    <property type="nucleotide sequence ID" value="NC_015707.1"/>
</dbReference>
<evidence type="ECO:0000256" key="4">
    <source>
        <dbReference type="ARBA" id="ARBA00023004"/>
    </source>
</evidence>
<proteinExistence type="inferred from homology"/>
<comment type="cofactor">
    <cofactor evidence="6">
        <name>[4Fe-4S] cluster</name>
        <dbReference type="ChEBI" id="CHEBI:49883"/>
    </cofactor>
    <text evidence="6">Binds 1 [4Fe-4S] cluster. The cluster is coordinated with 3 cysteines and an exchangeable S-adenosyl-L-methionine.</text>
</comment>
<dbReference type="OrthoDB" id="9803479at2"/>
<dbReference type="Pfam" id="PF11842">
    <property type="entry name" value="DUF3362"/>
    <property type="match status" value="1"/>
</dbReference>
<evidence type="ECO:0000256" key="3">
    <source>
        <dbReference type="ARBA" id="ARBA00022723"/>
    </source>
</evidence>
<dbReference type="GO" id="GO:0005506">
    <property type="term" value="F:iron ion binding"/>
    <property type="evidence" value="ECO:0007669"/>
    <property type="project" value="UniProtKB-UniRule"/>
</dbReference>
<keyword evidence="5 6" id="KW-0411">Iron-sulfur</keyword>
<dbReference type="InterPro" id="IPR013704">
    <property type="entry name" value="UPF0313_N"/>
</dbReference>
<evidence type="ECO:0000256" key="6">
    <source>
        <dbReference type="HAMAP-Rule" id="MF_01251"/>
    </source>
</evidence>
<dbReference type="GO" id="GO:0003824">
    <property type="term" value="F:catalytic activity"/>
    <property type="evidence" value="ECO:0007669"/>
    <property type="project" value="InterPro"/>
</dbReference>
<dbReference type="SFLD" id="SFLDG01082">
    <property type="entry name" value="B12-binding_domain_containing"/>
    <property type="match status" value="1"/>
</dbReference>
<keyword evidence="1 6" id="KW-0004">4Fe-4S</keyword>
<dbReference type="Proteomes" id="UP000006804">
    <property type="component" value="Chromosome"/>
</dbReference>
<dbReference type="HOGENOM" id="CLU_018288_2_0_0"/>
<dbReference type="SMART" id="SM00729">
    <property type="entry name" value="Elp3"/>
    <property type="match status" value="1"/>
</dbReference>
<sequence>MFLPTTREEMEKLGWKELDIIFVTGDAYVDHPSFGVALLGHYLVSKSYKVGIIAQPDWQSGKDITRLGRPRLFFGVTAGNVDSMVANYTASMKKRKSDEYTPGGVNNRRPDRAVIVYCNLIKRFFPKVPIIIGGIEASLRRFAHYDWWSDKIRKSILVDSKADLLVYGMGEKTLLQIAETLSKTEDIEACKSLRGIVYWTSKKPQEGIELPSFEEISINKEAYAKMAKMQLYLTDPMKNIVLYQKQDTRYVVQNPPQFPLEQEEFDKLYLLPFERKVHPYYEAQGHVPAIDMIQFSITAVRGCYGMCSFCALTHHQGTHVVSRSEESILEETKILTKHENFKGTITDVGGPTANMYGAFCKTRSEKGQCGKFCLHPNPCNLSLPDHDRFLSLLEKVKSVPGVKHVYVSSGLRHDLILHDKDYLNIIRRLVEFTPGQLKLAPEHAHPDVLRLMRKPPVELFLKFKKIFETEARKMGEKRYVIGYFIVAHPGESLKENNYLHDFIEKHLGYRPQQIQIFTPTPGTLSTAMYYTEMDPITGEKFHVEKSLKTRNQMKRNVLFTKEEEV</sequence>
<dbReference type="Gene3D" id="3.80.30.20">
    <property type="entry name" value="tm_1862 like domain"/>
    <property type="match status" value="1"/>
</dbReference>
<dbReference type="SUPFAM" id="SSF102114">
    <property type="entry name" value="Radical SAM enzymes"/>
    <property type="match status" value="1"/>
</dbReference>
<dbReference type="InterPro" id="IPR006638">
    <property type="entry name" value="Elp3/MiaA/NifB-like_rSAM"/>
</dbReference>
<dbReference type="InterPro" id="IPR024560">
    <property type="entry name" value="UPF0313_C"/>
</dbReference>
<dbReference type="PATRIC" id="fig|688269.3.peg.1346"/>
<evidence type="ECO:0000256" key="2">
    <source>
        <dbReference type="ARBA" id="ARBA00022691"/>
    </source>
</evidence>
<dbReference type="PROSITE" id="PS51918">
    <property type="entry name" value="RADICAL_SAM"/>
    <property type="match status" value="1"/>
</dbReference>
<accession>F7YTT3</accession>
<keyword evidence="2 6" id="KW-0949">S-adenosyl-L-methionine</keyword>
<keyword evidence="9" id="KW-1185">Reference proteome</keyword>
<name>F7YTT3_9THEM</name>
<organism evidence="8 9">
    <name type="scientific">Pseudothermotoga thermarum DSM 5069</name>
    <dbReference type="NCBI Taxonomy" id="688269"/>
    <lineage>
        <taxon>Bacteria</taxon>
        <taxon>Thermotogati</taxon>
        <taxon>Thermotogota</taxon>
        <taxon>Thermotogae</taxon>
        <taxon>Thermotogales</taxon>
        <taxon>Thermotogaceae</taxon>
        <taxon>Pseudothermotoga</taxon>
    </lineage>
</organism>